<reference evidence="3" key="1">
    <citation type="submission" date="2017-09" db="EMBL/GenBank/DDBJ databases">
        <authorList>
            <person name="Feng G."/>
            <person name="Zhu H."/>
        </authorList>
    </citation>
    <scope>NUCLEOTIDE SEQUENCE [LARGE SCALE GENOMIC DNA]</scope>
    <source>
        <strain evidence="3">1PNM-20</strain>
    </source>
</reference>
<proteinExistence type="predicted"/>
<protein>
    <recommendedName>
        <fullName evidence="4">Growth inhibitor PemK</fullName>
    </recommendedName>
</protein>
<comment type="caution">
    <text evidence="2">The sequence shown here is derived from an EMBL/GenBank/DDBJ whole genome shotgun (WGS) entry which is preliminary data.</text>
</comment>
<feature type="region of interest" description="Disordered" evidence="1">
    <location>
        <begin position="1"/>
        <end position="22"/>
    </location>
</feature>
<evidence type="ECO:0000256" key="1">
    <source>
        <dbReference type="SAM" id="MobiDB-lite"/>
    </source>
</evidence>
<evidence type="ECO:0000313" key="2">
    <source>
        <dbReference type="EMBL" id="PAX08922.1"/>
    </source>
</evidence>
<keyword evidence="3" id="KW-1185">Reference proteome</keyword>
<evidence type="ECO:0000313" key="3">
    <source>
        <dbReference type="Proteomes" id="UP000218151"/>
    </source>
</evidence>
<evidence type="ECO:0008006" key="4">
    <source>
        <dbReference type="Google" id="ProtNLM"/>
    </source>
</evidence>
<accession>A0A2A2SI55</accession>
<gene>
    <name evidence="2" type="ORF">CKY28_06105</name>
</gene>
<sequence length="153" mass="17047">MPSNPGQAAKKPKGSSKLPEPGEVLNYSYLWEREYREGRDEGIKDRPVAVVLMTVSRDGLPLVHVVPFTTKEPGADDVAIEMPQAVRRQLGLSGERSWIVVSEWNRYAWPGYDTRPIPGREPSTSYGFLPSSLLQRVLDTMVAVGIGRPVDRD</sequence>
<dbReference type="EMBL" id="NSLI01000002">
    <property type="protein sequence ID" value="PAX08922.1"/>
    <property type="molecule type" value="Genomic_DNA"/>
</dbReference>
<dbReference type="OrthoDB" id="7432864at2"/>
<dbReference type="Proteomes" id="UP000218151">
    <property type="component" value="Unassembled WGS sequence"/>
</dbReference>
<dbReference type="AlphaFoldDB" id="A0A2A2SI55"/>
<organism evidence="2 3">
    <name type="scientific">Sphingomonas lenta</name>
    <dbReference type="NCBI Taxonomy" id="1141887"/>
    <lineage>
        <taxon>Bacteria</taxon>
        <taxon>Pseudomonadati</taxon>
        <taxon>Pseudomonadota</taxon>
        <taxon>Alphaproteobacteria</taxon>
        <taxon>Sphingomonadales</taxon>
        <taxon>Sphingomonadaceae</taxon>
        <taxon>Sphingomonas</taxon>
    </lineage>
</organism>
<name>A0A2A2SI55_9SPHN</name>